<dbReference type="GO" id="GO:0005829">
    <property type="term" value="C:cytosol"/>
    <property type="evidence" value="ECO:0007669"/>
    <property type="project" value="GOC"/>
</dbReference>
<dbReference type="PROSITE" id="PS50195">
    <property type="entry name" value="PX"/>
    <property type="match status" value="1"/>
</dbReference>
<evidence type="ECO:0000313" key="14">
    <source>
        <dbReference type="EMBL" id="KAF4632827.1"/>
    </source>
</evidence>
<dbReference type="InterPro" id="IPR035704">
    <property type="entry name" value="SNX8/Mvp1_PX"/>
</dbReference>
<dbReference type="CDD" id="cd14350">
    <property type="entry name" value="UBA_DCNL"/>
    <property type="match status" value="1"/>
</dbReference>
<keyword evidence="6" id="KW-0813">Transport</keyword>
<dbReference type="Pfam" id="PF00787">
    <property type="entry name" value="PX"/>
    <property type="match status" value="1"/>
</dbReference>
<dbReference type="GO" id="GO:0016020">
    <property type="term" value="C:membrane"/>
    <property type="evidence" value="ECO:0007669"/>
    <property type="project" value="UniProtKB-SubCell"/>
</dbReference>
<dbReference type="GO" id="GO:0032266">
    <property type="term" value="F:phosphatidylinositol-3-phosphate binding"/>
    <property type="evidence" value="ECO:0007669"/>
    <property type="project" value="TreeGrafter"/>
</dbReference>
<dbReference type="InterPro" id="IPR036871">
    <property type="entry name" value="PX_dom_sf"/>
</dbReference>
<feature type="domain" description="PX" evidence="12">
    <location>
        <begin position="341"/>
        <end position="455"/>
    </location>
</feature>
<feature type="compositionally biased region" description="Gly residues" evidence="11">
    <location>
        <begin position="309"/>
        <end position="319"/>
    </location>
</feature>
<dbReference type="CDD" id="cd06866">
    <property type="entry name" value="PX_SNX8_Mvp1p_like"/>
    <property type="match status" value="1"/>
</dbReference>
<dbReference type="Pfam" id="PF19566">
    <property type="entry name" value="Snx8_BAR_dom"/>
    <property type="match status" value="1"/>
</dbReference>
<comment type="subcellular location">
    <subcellularLocation>
        <location evidence="3">Cytoplasm</location>
    </subcellularLocation>
    <subcellularLocation>
        <location evidence="2">Membrane</location>
        <topology evidence="2">Peripheral membrane protein</topology>
        <orientation evidence="2">Cytoplasmic side</orientation>
    </subcellularLocation>
</comment>
<feature type="compositionally biased region" description="Polar residues" evidence="11">
    <location>
        <begin position="255"/>
        <end position="274"/>
    </location>
</feature>
<organism evidence="14 15">
    <name type="scientific">Cudoniella acicularis</name>
    <dbReference type="NCBI Taxonomy" id="354080"/>
    <lineage>
        <taxon>Eukaryota</taxon>
        <taxon>Fungi</taxon>
        <taxon>Dikarya</taxon>
        <taxon>Ascomycota</taxon>
        <taxon>Pezizomycotina</taxon>
        <taxon>Leotiomycetes</taxon>
        <taxon>Helotiales</taxon>
        <taxon>Tricladiaceae</taxon>
        <taxon>Cudoniella</taxon>
    </lineage>
</organism>
<dbReference type="GO" id="GO:0005768">
    <property type="term" value="C:endosome"/>
    <property type="evidence" value="ECO:0007669"/>
    <property type="project" value="TreeGrafter"/>
</dbReference>
<reference evidence="14 15" key="1">
    <citation type="submission" date="2020-03" db="EMBL/GenBank/DDBJ databases">
        <title>Draft Genome Sequence of Cudoniella acicularis.</title>
        <authorList>
            <person name="Buettner E."/>
            <person name="Kellner H."/>
        </authorList>
    </citation>
    <scope>NUCLEOTIDE SEQUENCE [LARGE SCALE GENOMIC DNA]</scope>
    <source>
        <strain evidence="14 15">DSM 108380</strain>
    </source>
</reference>
<evidence type="ECO:0000259" key="13">
    <source>
        <dbReference type="PROSITE" id="PS51229"/>
    </source>
</evidence>
<proteinExistence type="inferred from homology"/>
<dbReference type="Proteomes" id="UP000566819">
    <property type="component" value="Unassembled WGS sequence"/>
</dbReference>
<keyword evidence="8" id="KW-0653">Protein transport</keyword>
<sequence>MSLFGSSPDEPAPIESTSRSRGSLFDDEPSSASASKSSLFADDDATGAWGMPTPKKAVKGELIKSLLEGSDIPDSYIDAFDSVLKADGIGGKINADGIAKVLSASKLDTDAQSRIMTLISTSGKPTNLSRDEFNVLLALIGLAQEQEDITLDGVDERRRNLPEPKLQGLSNPPITFPDASELAAKPPQRVAIPSAAPASFEPAKPRTMRKSSIEFPEADPWGSPALHRGHNHDASPPKPNGGAIPASNEPHEPVRTTSDITTASAQPTSRTSGQPPAEIPSTPGAGGWGAYDGPAEAPFNSPGDSSIGGSFGGPSGGGDRPTQNAPSRSFGGGRVTGAGIEENIIITLLPEKEGIFMFQHHNYQVASPRRGSKVVRRYSDFVWLLDCLHKRYPFRQLPLLPPKRVGVNGNHLAADNTFIEKRRRGLARFANALVRHPVLSQEQLVIMFLTVPTELAVWRKQATISVQEEFAGKSLPPGLEDSLPPTLNELFDTTRTGVRRSADIYINLCNLVDRLAKRNEGLAADKLRLSISLQSLTDVSQDTYATDTNDVPLLNEGLQSMAKHLSNSQSLLEDEARAWDQGVLEDLKRQRDTLVSMRDMFDRRDRYDKDNIPYLERRIQNNENKLVAIRAKPDELVKPGEVEKVTEAIIKDKQSIVAQHARGVFAKECIRDELIYFQASQYHVSRLHQDWAQERVKYSELQADNWKQLQEELETVISVSKSVTAEPLLRRDPPASLLSNPNLSSTKGGGYVRIAIMPPMTSTQRSLVSQFMSITGVPEKTAQKLLKASGWKIDQASDSYFASSGTAPIEKGKDALEKLFESYRGKLYYSKPHLHGFDVLAEKSDEPNTLSVNGTMKYLQDVGASLENASMFVPLEIIQAPSLGEVSKEAFVEGWKNLGADTLSKQRALVLKQINELSTDMALFKKVYRHVFVCAREKGQKALPLDNAITYWEILFAAPGKPWVTASTNWIALWIEFLNAKWTKSVNKDMWNQTFEFFQKSMQDESLSFWSEDGAWPGVIDEFVAYAKEKKGGAERMETD</sequence>
<dbReference type="Gene3D" id="1.10.238.200">
    <property type="entry name" value="Cullin, PONY binding domain"/>
    <property type="match status" value="1"/>
</dbReference>
<evidence type="ECO:0000256" key="8">
    <source>
        <dbReference type="ARBA" id="ARBA00022927"/>
    </source>
</evidence>
<dbReference type="FunFam" id="3.30.1520.10:FF:000037">
    <property type="entry name" value="Sorting nexin mvp-1"/>
    <property type="match status" value="1"/>
</dbReference>
<evidence type="ECO:0000256" key="7">
    <source>
        <dbReference type="ARBA" id="ARBA00022490"/>
    </source>
</evidence>
<dbReference type="AlphaFoldDB" id="A0A8H4RQX1"/>
<name>A0A8H4RQX1_9HELO</name>
<dbReference type="EMBL" id="JAAMPI010000313">
    <property type="protein sequence ID" value="KAF4632827.1"/>
    <property type="molecule type" value="Genomic_DNA"/>
</dbReference>
<dbReference type="PROSITE" id="PS51229">
    <property type="entry name" value="DCUN1"/>
    <property type="match status" value="1"/>
</dbReference>
<evidence type="ECO:0000259" key="12">
    <source>
        <dbReference type="PROSITE" id="PS50195"/>
    </source>
</evidence>
<evidence type="ECO:0000256" key="2">
    <source>
        <dbReference type="ARBA" id="ARBA00004287"/>
    </source>
</evidence>
<evidence type="ECO:0000256" key="10">
    <source>
        <dbReference type="ARBA" id="ARBA00072009"/>
    </source>
</evidence>
<protein>
    <recommendedName>
        <fullName evidence="5">Sorting nexin MVP1</fullName>
    </recommendedName>
    <alternativeName>
        <fullName evidence="10">Sorting nexin mvp1</fullName>
    </alternativeName>
</protein>
<accession>A0A8H4RQX1</accession>
<dbReference type="InterPro" id="IPR045734">
    <property type="entry name" value="Snx8_BAR_dom"/>
</dbReference>
<dbReference type="SUPFAM" id="SSF46934">
    <property type="entry name" value="UBA-like"/>
    <property type="match status" value="1"/>
</dbReference>
<dbReference type="Gene3D" id="1.20.1270.60">
    <property type="entry name" value="Arfaptin homology (AH) domain/BAR domain"/>
    <property type="match status" value="1"/>
</dbReference>
<dbReference type="Gene3D" id="1.10.8.10">
    <property type="entry name" value="DNA helicase RuvA subunit, C-terminal domain"/>
    <property type="match status" value="1"/>
</dbReference>
<comment type="caution">
    <text evidence="14">The sequence shown here is derived from an EMBL/GenBank/DDBJ whole genome shotgun (WGS) entry which is preliminary data.</text>
</comment>
<dbReference type="SUPFAM" id="SSF64268">
    <property type="entry name" value="PX domain"/>
    <property type="match status" value="1"/>
</dbReference>
<dbReference type="FunFam" id="1.20.1270.60:FF:000072">
    <property type="entry name" value="Sorting nexin MVP1"/>
    <property type="match status" value="1"/>
</dbReference>
<comment type="similarity">
    <text evidence="4">Belongs to the sorting nexin family.</text>
</comment>
<dbReference type="Gene3D" id="3.30.1520.10">
    <property type="entry name" value="Phox-like domain"/>
    <property type="match status" value="1"/>
</dbReference>
<dbReference type="OrthoDB" id="10064318at2759"/>
<dbReference type="InterPro" id="IPR042460">
    <property type="entry name" value="DCN1-like_PONY"/>
</dbReference>
<dbReference type="InterPro" id="IPR027267">
    <property type="entry name" value="AH/BAR_dom_sf"/>
</dbReference>
<evidence type="ECO:0000256" key="5">
    <source>
        <dbReference type="ARBA" id="ARBA00014268"/>
    </source>
</evidence>
<feature type="domain" description="DCUN1" evidence="13">
    <location>
        <begin position="811"/>
        <end position="1028"/>
    </location>
</feature>
<dbReference type="PANTHER" id="PTHR47554:SF1">
    <property type="entry name" value="SORTING NEXIN MVP1"/>
    <property type="match status" value="1"/>
</dbReference>
<feature type="region of interest" description="Disordered" evidence="11">
    <location>
        <begin position="1"/>
        <end position="54"/>
    </location>
</feature>
<keyword evidence="7" id="KW-0963">Cytoplasm</keyword>
<dbReference type="InterPro" id="IPR001683">
    <property type="entry name" value="PX_dom"/>
</dbReference>
<dbReference type="InterPro" id="IPR005176">
    <property type="entry name" value="PONY_dom"/>
</dbReference>
<dbReference type="SMART" id="SM00312">
    <property type="entry name" value="PX"/>
    <property type="match status" value="1"/>
</dbReference>
<evidence type="ECO:0000256" key="6">
    <source>
        <dbReference type="ARBA" id="ARBA00022448"/>
    </source>
</evidence>
<dbReference type="PANTHER" id="PTHR47554">
    <property type="entry name" value="SORTING NEXIN MVP1"/>
    <property type="match status" value="1"/>
</dbReference>
<dbReference type="GO" id="GO:0042147">
    <property type="term" value="P:retrograde transport, endosome to Golgi"/>
    <property type="evidence" value="ECO:0007669"/>
    <property type="project" value="InterPro"/>
</dbReference>
<feature type="compositionally biased region" description="Low complexity" evidence="11">
    <location>
        <begin position="30"/>
        <end position="40"/>
    </location>
</feature>
<evidence type="ECO:0000256" key="9">
    <source>
        <dbReference type="ARBA" id="ARBA00023136"/>
    </source>
</evidence>
<keyword evidence="15" id="KW-1185">Reference proteome</keyword>
<dbReference type="InterPro" id="IPR028662">
    <property type="entry name" value="SNX8/Mvp1"/>
</dbReference>
<evidence type="ECO:0000256" key="3">
    <source>
        <dbReference type="ARBA" id="ARBA00004496"/>
    </source>
</evidence>
<gene>
    <name evidence="14" type="ORF">G7Y89_g5299</name>
</gene>
<comment type="function">
    <text evidence="1">Required for vacuolar protein sorting.</text>
</comment>
<keyword evidence="9" id="KW-0472">Membrane</keyword>
<dbReference type="GO" id="GO:0006623">
    <property type="term" value="P:protein targeting to vacuole"/>
    <property type="evidence" value="ECO:0007669"/>
    <property type="project" value="TreeGrafter"/>
</dbReference>
<dbReference type="Gene3D" id="1.10.238.10">
    <property type="entry name" value="EF-hand"/>
    <property type="match status" value="2"/>
</dbReference>
<evidence type="ECO:0000313" key="15">
    <source>
        <dbReference type="Proteomes" id="UP000566819"/>
    </source>
</evidence>
<dbReference type="CDD" id="cd07597">
    <property type="entry name" value="BAR_SNX8"/>
    <property type="match status" value="1"/>
</dbReference>
<dbReference type="Pfam" id="PF14555">
    <property type="entry name" value="UBA_4"/>
    <property type="match status" value="1"/>
</dbReference>
<evidence type="ECO:0000256" key="11">
    <source>
        <dbReference type="SAM" id="MobiDB-lite"/>
    </source>
</evidence>
<evidence type="ECO:0000256" key="1">
    <source>
        <dbReference type="ARBA" id="ARBA00002474"/>
    </source>
</evidence>
<dbReference type="InterPro" id="IPR009060">
    <property type="entry name" value="UBA-like_sf"/>
</dbReference>
<feature type="region of interest" description="Disordered" evidence="11">
    <location>
        <begin position="161"/>
        <end position="180"/>
    </location>
</feature>
<evidence type="ECO:0000256" key="4">
    <source>
        <dbReference type="ARBA" id="ARBA00010883"/>
    </source>
</evidence>
<dbReference type="Pfam" id="PF03556">
    <property type="entry name" value="Cullin_binding"/>
    <property type="match status" value="1"/>
</dbReference>
<feature type="region of interest" description="Disordered" evidence="11">
    <location>
        <begin position="194"/>
        <end position="336"/>
    </location>
</feature>